<dbReference type="AlphaFoldDB" id="A0A2T0VG15"/>
<protein>
    <recommendedName>
        <fullName evidence="2">ABC transporter domain-containing protein</fullName>
    </recommendedName>
</protein>
<evidence type="ECO:0000256" key="1">
    <source>
        <dbReference type="SAM" id="MobiDB-lite"/>
    </source>
</evidence>
<sequence>MAREEAEVSQSVTGPAPVGRPARVPAVSARDLCIASAPSIARPQMLSFDADTGDLLVIEGRAQSGKTALLLTLAGRMKQQSGRLTVLGFSLPVQAGAVRAVTGLGVVQGVNDLDASLTVEQHVAERVIFHQSWWRPRVTRATVESYLQRANAVLQRLGASPLLPVNHTRPPTLVGHRFVGDLAPLDQFVLGTTLALIGDPQLLIIDDIDALREHENRLRAWSALLALVGARRTLTVAVSCEDATDLGDLFAHDPAERLARSRVKIVRMN</sequence>
<feature type="region of interest" description="Disordered" evidence="1">
    <location>
        <begin position="1"/>
        <end position="21"/>
    </location>
</feature>
<evidence type="ECO:0000313" key="4">
    <source>
        <dbReference type="Proteomes" id="UP000237983"/>
    </source>
</evidence>
<reference evidence="3 4" key="1">
    <citation type="submission" date="2018-03" db="EMBL/GenBank/DDBJ databases">
        <title>Genomic Encyclopedia of Type Strains, Phase III (KMG-III): the genomes of soil and plant-associated and newly described type strains.</title>
        <authorList>
            <person name="Whitman W."/>
        </authorList>
    </citation>
    <scope>NUCLEOTIDE SEQUENCE [LARGE SCALE GENOMIC DNA]</scope>
    <source>
        <strain evidence="3 4">CGMCC 1.12484</strain>
    </source>
</reference>
<evidence type="ECO:0000313" key="3">
    <source>
        <dbReference type="EMBL" id="PRY69143.1"/>
    </source>
</evidence>
<dbReference type="GO" id="GO:0016887">
    <property type="term" value="F:ATP hydrolysis activity"/>
    <property type="evidence" value="ECO:0007669"/>
    <property type="project" value="InterPro"/>
</dbReference>
<comment type="caution">
    <text evidence="3">The sequence shown here is derived from an EMBL/GenBank/DDBJ whole genome shotgun (WGS) entry which is preliminary data.</text>
</comment>
<dbReference type="Gene3D" id="3.40.50.300">
    <property type="entry name" value="P-loop containing nucleotide triphosphate hydrolases"/>
    <property type="match status" value="1"/>
</dbReference>
<gene>
    <name evidence="3" type="ORF">B0I08_103350</name>
</gene>
<proteinExistence type="predicted"/>
<dbReference type="Proteomes" id="UP000237983">
    <property type="component" value="Unassembled WGS sequence"/>
</dbReference>
<dbReference type="SUPFAM" id="SSF52540">
    <property type="entry name" value="P-loop containing nucleoside triphosphate hydrolases"/>
    <property type="match status" value="1"/>
</dbReference>
<keyword evidence="4" id="KW-1185">Reference proteome</keyword>
<dbReference type="InterPro" id="IPR003439">
    <property type="entry name" value="ABC_transporter-like_ATP-bd"/>
</dbReference>
<organism evidence="3 4">
    <name type="scientific">Glaciihabitans tibetensis</name>
    <dbReference type="NCBI Taxonomy" id="1266600"/>
    <lineage>
        <taxon>Bacteria</taxon>
        <taxon>Bacillati</taxon>
        <taxon>Actinomycetota</taxon>
        <taxon>Actinomycetes</taxon>
        <taxon>Micrococcales</taxon>
        <taxon>Microbacteriaceae</taxon>
        <taxon>Glaciihabitans</taxon>
    </lineage>
</organism>
<dbReference type="EMBL" id="PVTL01000003">
    <property type="protein sequence ID" value="PRY69143.1"/>
    <property type="molecule type" value="Genomic_DNA"/>
</dbReference>
<dbReference type="InterPro" id="IPR027417">
    <property type="entry name" value="P-loop_NTPase"/>
</dbReference>
<evidence type="ECO:0000259" key="2">
    <source>
        <dbReference type="Pfam" id="PF00005"/>
    </source>
</evidence>
<name>A0A2T0VG15_9MICO</name>
<dbReference type="GO" id="GO:0005524">
    <property type="term" value="F:ATP binding"/>
    <property type="evidence" value="ECO:0007669"/>
    <property type="project" value="InterPro"/>
</dbReference>
<dbReference type="Pfam" id="PF00005">
    <property type="entry name" value="ABC_tran"/>
    <property type="match status" value="1"/>
</dbReference>
<feature type="domain" description="ABC transporter" evidence="2">
    <location>
        <begin position="46"/>
        <end position="165"/>
    </location>
</feature>
<accession>A0A2T0VG15</accession>